<accession>A0A0V8QFR2</accession>
<dbReference type="InterPro" id="IPR047135">
    <property type="entry name" value="YsiQ"/>
</dbReference>
<dbReference type="OrthoDB" id="9780160at2"/>
<feature type="transmembrane region" description="Helical" evidence="7">
    <location>
        <begin position="190"/>
        <end position="214"/>
    </location>
</feature>
<feature type="transmembrane region" description="Helical" evidence="7">
    <location>
        <begin position="282"/>
        <end position="305"/>
    </location>
</feature>
<dbReference type="GO" id="GO:0015297">
    <property type="term" value="F:antiporter activity"/>
    <property type="evidence" value="ECO:0007669"/>
    <property type="project" value="InterPro"/>
</dbReference>
<keyword evidence="9" id="KW-1185">Reference proteome</keyword>
<dbReference type="PANTHER" id="PTHR42925">
    <property type="entry name" value="MULTIDRUG AND TOXIN EFFLUX PROTEIN MATE FAMILY"/>
    <property type="match status" value="1"/>
</dbReference>
<comment type="subcellular location">
    <subcellularLocation>
        <location evidence="1">Cell membrane</location>
        <topology evidence="1">Multi-pass membrane protein</topology>
    </subcellularLocation>
</comment>
<keyword evidence="3" id="KW-1003">Cell membrane</keyword>
<dbReference type="InterPro" id="IPR002528">
    <property type="entry name" value="MATE_fam"/>
</dbReference>
<evidence type="ECO:0000256" key="6">
    <source>
        <dbReference type="ARBA" id="ARBA00023136"/>
    </source>
</evidence>
<evidence type="ECO:0000313" key="9">
    <source>
        <dbReference type="Proteomes" id="UP000054874"/>
    </source>
</evidence>
<feature type="transmembrane region" description="Helical" evidence="7">
    <location>
        <begin position="87"/>
        <end position="109"/>
    </location>
</feature>
<organism evidence="8 9">
    <name type="scientific">Acetivibrio ethanolgignens</name>
    <dbReference type="NCBI Taxonomy" id="290052"/>
    <lineage>
        <taxon>Bacteria</taxon>
        <taxon>Bacillati</taxon>
        <taxon>Bacillota</taxon>
        <taxon>Clostridia</taxon>
        <taxon>Eubacteriales</taxon>
        <taxon>Oscillospiraceae</taxon>
        <taxon>Acetivibrio</taxon>
    </lineage>
</organism>
<keyword evidence="2" id="KW-0813">Transport</keyword>
<dbReference type="NCBIfam" id="TIGR00797">
    <property type="entry name" value="matE"/>
    <property type="match status" value="1"/>
</dbReference>
<dbReference type="Pfam" id="PF01554">
    <property type="entry name" value="MatE"/>
    <property type="match status" value="2"/>
</dbReference>
<evidence type="ECO:0000256" key="3">
    <source>
        <dbReference type="ARBA" id="ARBA00022475"/>
    </source>
</evidence>
<feature type="transmembrane region" description="Helical" evidence="7">
    <location>
        <begin position="387"/>
        <end position="409"/>
    </location>
</feature>
<dbReference type="GO" id="GO:0042910">
    <property type="term" value="F:xenobiotic transmembrane transporter activity"/>
    <property type="evidence" value="ECO:0007669"/>
    <property type="project" value="InterPro"/>
</dbReference>
<dbReference type="CDD" id="cd13134">
    <property type="entry name" value="MATE_like_8"/>
    <property type="match status" value="1"/>
</dbReference>
<dbReference type="GO" id="GO:0005886">
    <property type="term" value="C:plasma membrane"/>
    <property type="evidence" value="ECO:0007669"/>
    <property type="project" value="UniProtKB-SubCell"/>
</dbReference>
<dbReference type="InterPro" id="IPR048279">
    <property type="entry name" value="MdtK-like"/>
</dbReference>
<feature type="transmembrane region" description="Helical" evidence="7">
    <location>
        <begin position="317"/>
        <end position="343"/>
    </location>
</feature>
<sequence length="446" mass="48154">MLTDKAFMRKTLSIALPVTVQALLNNVLNMVDTLMIGQLGESTIAAVGLANKVFFVFSLLMFGICSGAGILAAQYYGEDDISNLHRVLGMTLLLGVTGALLFMVPAIFIPDMVMRIFTPGTEAIAIGCTYLVIVCISYPFTAVTQGYIAILRAANQVMAPVIISMVSIVANVILNYGLIFGRLGLPQLGVAGAALATLMARVMECISLIFVIYLKKSPAAAKFREMLSLSGHFVKKFFATAAPVIANEFMWGLGVTIYSLVYGRMGDGAVAAITICQSVEQVYQVVFQGLSAATAVILGNILGAGDLKRADEYGKNFILLQFILSLAAMGICTGSRELMLGMFAVSEEVAGFVRGCFTVFTLYIPAKNFNYVNIVGILRSGGDTKAALFLDTTGVWLIGIPLAFLGGMVLQLPIYIVYAMVMAEEVYKLILGFIRYRKKLWLRKIV</sequence>
<evidence type="ECO:0000256" key="4">
    <source>
        <dbReference type="ARBA" id="ARBA00022692"/>
    </source>
</evidence>
<gene>
    <name evidence="8" type="ORF">ASU35_09120</name>
</gene>
<feature type="transmembrane region" description="Helical" evidence="7">
    <location>
        <begin position="129"/>
        <end position="150"/>
    </location>
</feature>
<keyword evidence="4 7" id="KW-0812">Transmembrane</keyword>
<dbReference type="EMBL" id="LNAM01000146">
    <property type="protein sequence ID" value="KSV59409.1"/>
    <property type="molecule type" value="Genomic_DNA"/>
</dbReference>
<evidence type="ECO:0000256" key="2">
    <source>
        <dbReference type="ARBA" id="ARBA00022448"/>
    </source>
</evidence>
<dbReference type="Proteomes" id="UP000054874">
    <property type="component" value="Unassembled WGS sequence"/>
</dbReference>
<name>A0A0V8QFR2_9FIRM</name>
<evidence type="ECO:0000256" key="5">
    <source>
        <dbReference type="ARBA" id="ARBA00022989"/>
    </source>
</evidence>
<reference evidence="8 9" key="1">
    <citation type="submission" date="2015-11" db="EMBL/GenBank/DDBJ databases">
        <title>Butyribacter intestini gen. nov., sp. nov., a butyric acid-producing bacterium of the family Lachnospiraceae isolated from the human faeces.</title>
        <authorList>
            <person name="Zou Y."/>
            <person name="Xue W."/>
            <person name="Luo G."/>
            <person name="Lv M."/>
        </authorList>
    </citation>
    <scope>NUCLEOTIDE SEQUENCE [LARGE SCALE GENOMIC DNA]</scope>
    <source>
        <strain evidence="8 9">ACET-33324</strain>
    </source>
</reference>
<evidence type="ECO:0000313" key="8">
    <source>
        <dbReference type="EMBL" id="KSV59409.1"/>
    </source>
</evidence>
<dbReference type="STRING" id="290052.ASU35_09120"/>
<keyword evidence="5 7" id="KW-1133">Transmembrane helix</keyword>
<protein>
    <submittedName>
        <fullName evidence="8">MATE family efflux transporter</fullName>
    </submittedName>
</protein>
<evidence type="ECO:0000256" key="7">
    <source>
        <dbReference type="SAM" id="Phobius"/>
    </source>
</evidence>
<dbReference type="AlphaFoldDB" id="A0A0V8QFR2"/>
<feature type="transmembrane region" description="Helical" evidence="7">
    <location>
        <begin position="157"/>
        <end position="178"/>
    </location>
</feature>
<comment type="caution">
    <text evidence="8">The sequence shown here is derived from an EMBL/GenBank/DDBJ whole genome shotgun (WGS) entry which is preliminary data.</text>
</comment>
<keyword evidence="6 7" id="KW-0472">Membrane</keyword>
<feature type="transmembrane region" description="Helical" evidence="7">
    <location>
        <begin position="237"/>
        <end position="262"/>
    </location>
</feature>
<proteinExistence type="predicted"/>
<evidence type="ECO:0000256" key="1">
    <source>
        <dbReference type="ARBA" id="ARBA00004651"/>
    </source>
</evidence>
<feature type="transmembrane region" description="Helical" evidence="7">
    <location>
        <begin position="349"/>
        <end position="366"/>
    </location>
</feature>
<feature type="transmembrane region" description="Helical" evidence="7">
    <location>
        <begin position="53"/>
        <end position="75"/>
    </location>
</feature>
<dbReference type="PANTHER" id="PTHR42925:SF2">
    <property type="entry name" value="NA+ DRIVEN MULTIDRUG EFFLUX PUMP"/>
    <property type="match status" value="1"/>
</dbReference>
<dbReference type="PIRSF" id="PIRSF006603">
    <property type="entry name" value="DinF"/>
    <property type="match status" value="1"/>
</dbReference>